<feature type="region of interest" description="Disordered" evidence="1">
    <location>
        <begin position="1"/>
        <end position="90"/>
    </location>
</feature>
<name>A0A0J8BUD3_STRVR</name>
<evidence type="ECO:0000256" key="1">
    <source>
        <dbReference type="SAM" id="MobiDB-lite"/>
    </source>
</evidence>
<reference evidence="2 3" key="1">
    <citation type="submission" date="2015-06" db="EMBL/GenBank/DDBJ databases">
        <authorList>
            <person name="Ju K.-S."/>
            <person name="Doroghazi J.R."/>
            <person name="Metcalf W.W."/>
        </authorList>
    </citation>
    <scope>NUCLEOTIDE SEQUENCE [LARGE SCALE GENOMIC DNA]</scope>
    <source>
        <strain evidence="2 3">NRRL 3414</strain>
    </source>
</reference>
<proteinExistence type="predicted"/>
<evidence type="ECO:0000313" key="2">
    <source>
        <dbReference type="EMBL" id="KMS69200.1"/>
    </source>
</evidence>
<gene>
    <name evidence="2" type="ORF">ACM01_35840</name>
</gene>
<dbReference type="EMBL" id="LFNT01000063">
    <property type="protein sequence ID" value="KMS69200.1"/>
    <property type="molecule type" value="Genomic_DNA"/>
</dbReference>
<feature type="compositionally biased region" description="Low complexity" evidence="1">
    <location>
        <begin position="76"/>
        <end position="90"/>
    </location>
</feature>
<dbReference type="Proteomes" id="UP000037432">
    <property type="component" value="Unassembled WGS sequence"/>
</dbReference>
<dbReference type="PATRIC" id="fig|1938.3.peg.7474"/>
<feature type="compositionally biased region" description="Low complexity" evidence="1">
    <location>
        <begin position="46"/>
        <end position="64"/>
    </location>
</feature>
<organism evidence="2 3">
    <name type="scientific">Streptomyces viridochromogenes</name>
    <dbReference type="NCBI Taxonomy" id="1938"/>
    <lineage>
        <taxon>Bacteria</taxon>
        <taxon>Bacillati</taxon>
        <taxon>Actinomycetota</taxon>
        <taxon>Actinomycetes</taxon>
        <taxon>Kitasatosporales</taxon>
        <taxon>Streptomycetaceae</taxon>
        <taxon>Streptomyces</taxon>
    </lineage>
</organism>
<protein>
    <submittedName>
        <fullName evidence="2">Uncharacterized protein</fullName>
    </submittedName>
</protein>
<evidence type="ECO:0000313" key="3">
    <source>
        <dbReference type="Proteomes" id="UP000037432"/>
    </source>
</evidence>
<accession>A0A0J8BUD3</accession>
<dbReference type="AlphaFoldDB" id="A0A0J8BUD3"/>
<comment type="caution">
    <text evidence="2">The sequence shown here is derived from an EMBL/GenBank/DDBJ whole genome shotgun (WGS) entry which is preliminary data.</text>
</comment>
<sequence length="90" mass="9164">MGKSRLRRTVQAAAAHSGTIAPGRTCRRPFARPTALITPHAQLARATPSAGPSSSTSAGTATSAKPMPVSHWTQEPSSTMPASSASPVTV</sequence>